<evidence type="ECO:0000256" key="9">
    <source>
        <dbReference type="ARBA" id="ARBA00048670"/>
    </source>
</evidence>
<proteinExistence type="inferred from homology"/>
<dbReference type="Pfam" id="PF02775">
    <property type="entry name" value="TPP_enzyme_C"/>
    <property type="match status" value="1"/>
</dbReference>
<dbReference type="CDD" id="cd02002">
    <property type="entry name" value="TPP_BFDC"/>
    <property type="match status" value="1"/>
</dbReference>
<dbReference type="EMBL" id="VOMB01000020">
    <property type="protein sequence ID" value="MBU9765657.1"/>
    <property type="molecule type" value="Genomic_DNA"/>
</dbReference>
<reference evidence="13 14" key="1">
    <citation type="journal article" date="2021" name="Sci. Rep.">
        <title>Phenotypic and genomic hallmarks of a novel, potentially pathogenic rapidly growing Mycobacterium species related to the Mycobacterium fortuitum complex.</title>
        <authorList>
            <person name="Gharbi R."/>
            <person name="Khanna V."/>
            <person name="Frigui W."/>
            <person name="Mhenni B."/>
            <person name="Brosch R."/>
            <person name="Mardassi H."/>
        </authorList>
    </citation>
    <scope>NUCLEOTIDE SEQUENCE [LARGE SCALE GENOMIC DNA]</scope>
    <source>
        <strain evidence="13 14">TNTM28</strain>
    </source>
</reference>
<dbReference type="NCBIfam" id="NF005760">
    <property type="entry name" value="PRK07586.1"/>
    <property type="match status" value="1"/>
</dbReference>
<feature type="domain" description="Thiamine pyrophosphate enzyme N-terminal TPP-binding" evidence="12">
    <location>
        <begin position="15"/>
        <end position="122"/>
    </location>
</feature>
<keyword evidence="5" id="KW-0285">Flavoprotein</keyword>
<comment type="pathway">
    <text evidence="2">Amino-acid biosynthesis; L-valine biosynthesis; L-valine from pyruvate: step 1/4.</text>
</comment>
<feature type="compositionally biased region" description="Pro residues" evidence="10">
    <location>
        <begin position="332"/>
        <end position="345"/>
    </location>
</feature>
<dbReference type="Proteomes" id="UP000812982">
    <property type="component" value="Unassembled WGS sequence"/>
</dbReference>
<protein>
    <recommendedName>
        <fullName evidence="4">acetolactate synthase</fullName>
        <ecNumber evidence="4">2.2.1.6</ecNumber>
    </recommendedName>
</protein>
<evidence type="ECO:0000256" key="3">
    <source>
        <dbReference type="ARBA" id="ARBA00007812"/>
    </source>
</evidence>
<dbReference type="PANTHER" id="PTHR18968">
    <property type="entry name" value="THIAMINE PYROPHOSPHATE ENZYMES"/>
    <property type="match status" value="1"/>
</dbReference>
<evidence type="ECO:0000256" key="4">
    <source>
        <dbReference type="ARBA" id="ARBA00013145"/>
    </source>
</evidence>
<evidence type="ECO:0000256" key="10">
    <source>
        <dbReference type="SAM" id="MobiDB-lite"/>
    </source>
</evidence>
<evidence type="ECO:0000256" key="1">
    <source>
        <dbReference type="ARBA" id="ARBA00004974"/>
    </source>
</evidence>
<keyword evidence="6" id="KW-0274">FAD</keyword>
<dbReference type="Pfam" id="PF02776">
    <property type="entry name" value="TPP_enzyme_N"/>
    <property type="match status" value="1"/>
</dbReference>
<dbReference type="CDD" id="cd07035">
    <property type="entry name" value="TPP_PYR_POX_like"/>
    <property type="match status" value="1"/>
</dbReference>
<evidence type="ECO:0000256" key="7">
    <source>
        <dbReference type="ARBA" id="ARBA00023052"/>
    </source>
</evidence>
<feature type="domain" description="Thiamine pyrophosphate enzyme TPP-binding" evidence="11">
    <location>
        <begin position="385"/>
        <end position="520"/>
    </location>
</feature>
<evidence type="ECO:0000313" key="13">
    <source>
        <dbReference type="EMBL" id="MBU9765657.1"/>
    </source>
</evidence>
<comment type="similarity">
    <text evidence="3">Belongs to the TPP enzyme family.</text>
</comment>
<keyword evidence="8" id="KW-0100">Branched-chain amino acid biosynthesis</keyword>
<evidence type="ECO:0000256" key="6">
    <source>
        <dbReference type="ARBA" id="ARBA00022827"/>
    </source>
</evidence>
<evidence type="ECO:0000256" key="2">
    <source>
        <dbReference type="ARBA" id="ARBA00005025"/>
    </source>
</evidence>
<dbReference type="InterPro" id="IPR045229">
    <property type="entry name" value="TPP_enz"/>
</dbReference>
<feature type="region of interest" description="Disordered" evidence="10">
    <location>
        <begin position="325"/>
        <end position="347"/>
    </location>
</feature>
<keyword evidence="8" id="KW-0028">Amino-acid biosynthesis</keyword>
<evidence type="ECO:0000259" key="11">
    <source>
        <dbReference type="Pfam" id="PF02775"/>
    </source>
</evidence>
<evidence type="ECO:0000256" key="5">
    <source>
        <dbReference type="ARBA" id="ARBA00022630"/>
    </source>
</evidence>
<gene>
    <name evidence="13" type="ORF">FR943_17625</name>
</gene>
<keyword evidence="7" id="KW-0786">Thiamine pyrophosphate</keyword>
<accession>A0ABS6KPW2</accession>
<comment type="pathway">
    <text evidence="1">Amino-acid biosynthesis; L-isoleucine biosynthesis; L-isoleucine from 2-oxobutanoate: step 1/4.</text>
</comment>
<dbReference type="EC" id="2.2.1.6" evidence="4"/>
<name>A0ABS6KPW2_9MYCO</name>
<organism evidence="13 14">
    <name type="scientific">[Mycobacterium] fortunisiensis</name>
    <dbReference type="NCBI Taxonomy" id="2600579"/>
    <lineage>
        <taxon>Bacteria</taxon>
        <taxon>Bacillati</taxon>
        <taxon>Actinomycetota</taxon>
        <taxon>Actinomycetes</taxon>
        <taxon>Mycobacteriales</taxon>
        <taxon>Mycobacteriaceae</taxon>
        <taxon>Mycolicibacterium</taxon>
    </lineage>
</organism>
<keyword evidence="14" id="KW-1185">Reference proteome</keyword>
<evidence type="ECO:0000313" key="14">
    <source>
        <dbReference type="Proteomes" id="UP000812982"/>
    </source>
</evidence>
<evidence type="ECO:0000259" key="12">
    <source>
        <dbReference type="Pfam" id="PF02776"/>
    </source>
</evidence>
<dbReference type="InterPro" id="IPR012001">
    <property type="entry name" value="Thiamin_PyroP_enz_TPP-bd_dom"/>
</dbReference>
<dbReference type="InterPro" id="IPR011766">
    <property type="entry name" value="TPP_enzyme_TPP-bd"/>
</dbReference>
<comment type="caution">
    <text evidence="13">The sequence shown here is derived from an EMBL/GenBank/DDBJ whole genome shotgun (WGS) entry which is preliminary data.</text>
</comment>
<sequence length="529" mass="54466">MGRVDDQSEQPGLSTGAEVVVNRLLAEGVDVCFANPGTSEMHFVAALDAVPAMRPVLCLFEGVASGAADGYARIAGRPAATLLHLGPGMANALANLHNARRAFSPVVNVVGDHATYHQSLDAPLESDIEALGQWTHGSVHRPDSAADLDILVREAVQSATAPPGRVATVILPADYSWEATAQKPLLDNISEVEPEPGDIDIDVAAAGELLRTQAEHAVLLLGGGATAADGLRAAARIRAAAGARVLVETFPARLARGRDVPALERLGYLAEQATQQLSGATHLVLVGAKTPVSFFAYPGKPSVLVPDGATVHHLAVEDLSGLADELGGAAPTVPPSEPGAPPSGPLNPQNLAQVIAALLPENAIISDEANTSGVFLPAATASSPPHDVLTLTGGAIGQGLPVAVGAAVAAPHRPVIALQSDGSAAYTISALWTMAREQLDITVVILNNRAYAILQLELMRVGTRADGERSRSLLDLSRPDIDFASIAQGFGVPASRAGTAEELADQFRAALAEPGPHLIDAVLPTWSPG</sequence>
<comment type="catalytic activity">
    <reaction evidence="9">
        <text>2 pyruvate + H(+) = (2S)-2-acetolactate + CO2</text>
        <dbReference type="Rhea" id="RHEA:25249"/>
        <dbReference type="ChEBI" id="CHEBI:15361"/>
        <dbReference type="ChEBI" id="CHEBI:15378"/>
        <dbReference type="ChEBI" id="CHEBI:16526"/>
        <dbReference type="ChEBI" id="CHEBI:58476"/>
        <dbReference type="EC" id="2.2.1.6"/>
    </reaction>
</comment>
<evidence type="ECO:0000256" key="8">
    <source>
        <dbReference type="ARBA" id="ARBA00023304"/>
    </source>
</evidence>
<dbReference type="PANTHER" id="PTHR18968:SF86">
    <property type="entry name" value="ACETOLACTATE SYNTHASE LARGE SUBUNIT ILVX-RELATED"/>
    <property type="match status" value="1"/>
</dbReference>